<accession>A0ABN9Q082</accession>
<dbReference type="EMBL" id="CAUYUJ010001558">
    <property type="protein sequence ID" value="CAK0796487.1"/>
    <property type="molecule type" value="Genomic_DNA"/>
</dbReference>
<organism evidence="1 2">
    <name type="scientific">Prorocentrum cordatum</name>
    <dbReference type="NCBI Taxonomy" id="2364126"/>
    <lineage>
        <taxon>Eukaryota</taxon>
        <taxon>Sar</taxon>
        <taxon>Alveolata</taxon>
        <taxon>Dinophyceae</taxon>
        <taxon>Prorocentrales</taxon>
        <taxon>Prorocentraceae</taxon>
        <taxon>Prorocentrum</taxon>
    </lineage>
</organism>
<dbReference type="Proteomes" id="UP001189429">
    <property type="component" value="Unassembled WGS sequence"/>
</dbReference>
<reference evidence="1" key="1">
    <citation type="submission" date="2023-10" db="EMBL/GenBank/DDBJ databases">
        <authorList>
            <person name="Chen Y."/>
            <person name="Shah S."/>
            <person name="Dougan E. K."/>
            <person name="Thang M."/>
            <person name="Chan C."/>
        </authorList>
    </citation>
    <scope>NUCLEOTIDE SEQUENCE [LARGE SCALE GENOMIC DNA]</scope>
</reference>
<sequence>MGFSWDPPTVQGNILPNSPINCTKGVLTFSVSEPQNVKEGKLMKFRLDTVNPVETPHVMENNWIVSHLEADGGIMATEALAGWDIVSQLHEVDILLVGESKARVALLACSMISTSRYGLWSLPRK</sequence>
<protein>
    <submittedName>
        <fullName evidence="1">Uncharacterized protein</fullName>
    </submittedName>
</protein>
<evidence type="ECO:0000313" key="1">
    <source>
        <dbReference type="EMBL" id="CAK0796487.1"/>
    </source>
</evidence>
<proteinExistence type="predicted"/>
<evidence type="ECO:0000313" key="2">
    <source>
        <dbReference type="Proteomes" id="UP001189429"/>
    </source>
</evidence>
<comment type="caution">
    <text evidence="1">The sequence shown here is derived from an EMBL/GenBank/DDBJ whole genome shotgun (WGS) entry which is preliminary data.</text>
</comment>
<gene>
    <name evidence="1" type="ORF">PCOR1329_LOCUS5861</name>
</gene>
<keyword evidence="2" id="KW-1185">Reference proteome</keyword>
<name>A0ABN9Q082_9DINO</name>